<evidence type="ECO:0000313" key="3">
    <source>
        <dbReference type="Proteomes" id="UP000196594"/>
    </source>
</evidence>
<feature type="transmembrane region" description="Helical" evidence="1">
    <location>
        <begin position="240"/>
        <end position="260"/>
    </location>
</feature>
<evidence type="ECO:0000313" key="2">
    <source>
        <dbReference type="EMBL" id="OUZ37791.1"/>
    </source>
</evidence>
<evidence type="ECO:0000256" key="1">
    <source>
        <dbReference type="SAM" id="Phobius"/>
    </source>
</evidence>
<name>A0ABX3ZDN0_9BACL</name>
<feature type="transmembrane region" description="Helical" evidence="1">
    <location>
        <begin position="199"/>
        <end position="220"/>
    </location>
</feature>
<reference evidence="2 3" key="1">
    <citation type="journal article" date="2017" name="Int. J. Syst. Evol. Microbiol.">
        <title>Solibacillus kalamii sp. nov., isolated from a high-efficiency particulate arrestance filter system used in the International Space Station.</title>
        <authorList>
            <person name="Checinska Sielaff A."/>
            <person name="Kumar R.M."/>
            <person name="Pal D."/>
            <person name="Mayilraj S."/>
            <person name="Venkateswaran K."/>
        </authorList>
    </citation>
    <scope>NUCLEOTIDE SEQUENCE [LARGE SCALE GENOMIC DNA]</scope>
    <source>
        <strain evidence="2 3">ISSFR-015</strain>
    </source>
</reference>
<proteinExistence type="predicted"/>
<feature type="transmembrane region" description="Helical" evidence="1">
    <location>
        <begin position="266"/>
        <end position="288"/>
    </location>
</feature>
<dbReference type="RefSeq" id="WP_087618323.1">
    <property type="nucleotide sequence ID" value="NZ_JAFBEY010000010.1"/>
</dbReference>
<sequence length="389" mass="43271">MDQIWLSNNRRQIVHNVYCPNINDAIAICEIELKQLDQEQSNYLEVPFEQYHEIHAHFNNSDIIKQGAFTYEQVRHILDAGNIHNLVIDERGCIDFKKEIIGMSTAISFAQSKWNGAERSTAVENAVLTGLTVIGEPFAEEIIEKQIDNLNIVDHIELDEGIASAVKKNGAKAVVKRMASTATKKAMYSSVIAKKAITLLNANVVTGAIVTGVMSSVDIIRAIKNQMSPAQLFKNISKTAASVAGSIIGLIVGGGIGLSIPNVSTTVISLIGGIVGLIIGSILTTTLVKKVLDLFIKDDAVKMLEIFNEELINLVEQYLLNEKELQLVLSDFNEMYNMQEEFRKMYATEDRVAYARAMIEKELNRIVRLRMYLQVPTNEELYGAIKRLV</sequence>
<keyword evidence="1" id="KW-0472">Membrane</keyword>
<dbReference type="Proteomes" id="UP000196594">
    <property type="component" value="Unassembled WGS sequence"/>
</dbReference>
<gene>
    <name evidence="2" type="ORF">CBM15_16380</name>
</gene>
<comment type="caution">
    <text evidence="2">The sequence shown here is derived from an EMBL/GenBank/DDBJ whole genome shotgun (WGS) entry which is preliminary data.</text>
</comment>
<organism evidence="2 3">
    <name type="scientific">Solibacillus kalamii</name>
    <dbReference type="NCBI Taxonomy" id="1748298"/>
    <lineage>
        <taxon>Bacteria</taxon>
        <taxon>Bacillati</taxon>
        <taxon>Bacillota</taxon>
        <taxon>Bacilli</taxon>
        <taxon>Bacillales</taxon>
        <taxon>Caryophanaceae</taxon>
        <taxon>Solibacillus</taxon>
    </lineage>
</organism>
<evidence type="ECO:0008006" key="4">
    <source>
        <dbReference type="Google" id="ProtNLM"/>
    </source>
</evidence>
<keyword evidence="1" id="KW-1133">Transmembrane helix</keyword>
<keyword evidence="1" id="KW-0812">Transmembrane</keyword>
<dbReference type="EMBL" id="NHNT01000013">
    <property type="protein sequence ID" value="OUZ37791.1"/>
    <property type="molecule type" value="Genomic_DNA"/>
</dbReference>
<keyword evidence="3" id="KW-1185">Reference proteome</keyword>
<accession>A0ABX3ZDN0</accession>
<protein>
    <recommendedName>
        <fullName evidence="4">Glycine zipper family protein</fullName>
    </recommendedName>
</protein>